<organism evidence="1 2">
    <name type="scientific">Scortum barcoo</name>
    <name type="common">barcoo grunter</name>
    <dbReference type="NCBI Taxonomy" id="214431"/>
    <lineage>
        <taxon>Eukaryota</taxon>
        <taxon>Metazoa</taxon>
        <taxon>Chordata</taxon>
        <taxon>Craniata</taxon>
        <taxon>Vertebrata</taxon>
        <taxon>Euteleostomi</taxon>
        <taxon>Actinopterygii</taxon>
        <taxon>Neopterygii</taxon>
        <taxon>Teleostei</taxon>
        <taxon>Neoteleostei</taxon>
        <taxon>Acanthomorphata</taxon>
        <taxon>Eupercaria</taxon>
        <taxon>Centrarchiformes</taxon>
        <taxon>Terapontoidei</taxon>
        <taxon>Terapontidae</taxon>
        <taxon>Scortum</taxon>
    </lineage>
</organism>
<dbReference type="EMBL" id="CM041538">
    <property type="protein sequence ID" value="KAI3368147.1"/>
    <property type="molecule type" value="Genomic_DNA"/>
</dbReference>
<evidence type="ECO:0000313" key="2">
    <source>
        <dbReference type="Proteomes" id="UP000831701"/>
    </source>
</evidence>
<reference evidence="1" key="1">
    <citation type="submission" date="2022-04" db="EMBL/GenBank/DDBJ databases">
        <title>Jade perch genome.</title>
        <authorList>
            <person name="Chao B."/>
        </authorList>
    </citation>
    <scope>NUCLEOTIDE SEQUENCE</scope>
    <source>
        <strain evidence="1">CB-2022</strain>
    </source>
</reference>
<evidence type="ECO:0000313" key="1">
    <source>
        <dbReference type="EMBL" id="KAI3368147.1"/>
    </source>
</evidence>
<gene>
    <name evidence="1" type="ORF">L3Q82_007809</name>
</gene>
<name>A0ACB8WJZ5_9TELE</name>
<comment type="caution">
    <text evidence="1">The sequence shown here is derived from an EMBL/GenBank/DDBJ whole genome shotgun (WGS) entry which is preliminary data.</text>
</comment>
<accession>A0ACB8WJZ5</accession>
<protein>
    <submittedName>
        <fullName evidence="1">Uncharacterized protein</fullName>
    </submittedName>
</protein>
<sequence length="239" mass="26390">MSHREEAQGRPRTRWRDYVSQLAWERLGVPPEELEEVSGARSLSSLMRPTTVVSSANFTVWLCQAQVKSGADGILCGAVWPVGKLEWVKCGGEFGDDVVLHQPLKALHHDGGECNRPEYYLVHPRFLVGPDHPSIHPSIHLDPGLGHRGSSLSRDAQTSLTPRHFLQLFRGDPEAFPGQLRDIVSLACPRSSPGPPPGGTCLEHLPREASRGHPKQMPKPPQLTPLDVKEQRLSTLKTP</sequence>
<dbReference type="Proteomes" id="UP000831701">
    <property type="component" value="Chromosome 8"/>
</dbReference>
<keyword evidence="2" id="KW-1185">Reference proteome</keyword>
<proteinExistence type="predicted"/>